<dbReference type="InterPro" id="IPR038291">
    <property type="entry name" value="SAP30_C_sf"/>
</dbReference>
<feature type="compositionally biased region" description="Low complexity" evidence="1">
    <location>
        <begin position="1"/>
        <end position="34"/>
    </location>
</feature>
<proteinExistence type="predicted"/>
<feature type="domain" description="Histone deacetylase complex subunit SAP30 Sin3 binding" evidence="2">
    <location>
        <begin position="241"/>
        <end position="289"/>
    </location>
</feature>
<feature type="region of interest" description="Disordered" evidence="1">
    <location>
        <begin position="118"/>
        <end position="154"/>
    </location>
</feature>
<dbReference type="KEGG" id="ngr:NAEGRDRAFT_57531"/>
<gene>
    <name evidence="3" type="ORF">NAEGRDRAFT_57531</name>
</gene>
<dbReference type="OrthoDB" id="10461961at2759"/>
<dbReference type="Gene3D" id="6.10.160.20">
    <property type="match status" value="1"/>
</dbReference>
<dbReference type="Pfam" id="PF13867">
    <property type="entry name" value="SAP30_Sin3_bdg"/>
    <property type="match status" value="1"/>
</dbReference>
<keyword evidence="4" id="KW-1185">Reference proteome</keyword>
<dbReference type="VEuPathDB" id="AmoebaDB:NAEGRDRAFT_57531"/>
<name>D2V9L1_NAEGR</name>
<feature type="region of interest" description="Disordered" evidence="1">
    <location>
        <begin position="1"/>
        <end position="45"/>
    </location>
</feature>
<evidence type="ECO:0000313" key="3">
    <source>
        <dbReference type="EMBL" id="EFC46482.1"/>
    </source>
</evidence>
<accession>D2V9L1</accession>
<sequence>MTSSNSTNSLTSASPPTTTTTNTSQSSSSSNQPQTQPPQPQQQTYTSIIQNNGERPLTVVIKAPSPSPSVIASSTIVESASVASSQILAPPTITNVTPSVSPSLSLSKILPTNINIDSESVDSASDDSYFIEDDEDESWSEASDEEEEDENFDDTEEIVIVDDDFYEKNLENIPTQEQAQIIQKNINSDKVQFLHTVTVIPVTTSVPRLKRQLSSGMNRKRITKKSISNPTIPMEQFFKRLRVEQLIKYRRYHNIKTVTPASSREELEEATINHFKDEQDFVSEKAILSQLFHRLDTAIPSRRK</sequence>
<protein>
    <submittedName>
        <fullName evidence="3">Predicted protein</fullName>
    </submittedName>
</protein>
<dbReference type="AlphaFoldDB" id="D2V9L1"/>
<evidence type="ECO:0000259" key="2">
    <source>
        <dbReference type="Pfam" id="PF13867"/>
    </source>
</evidence>
<dbReference type="InParanoid" id="D2V9L1"/>
<reference evidence="3 4" key="1">
    <citation type="journal article" date="2010" name="Cell">
        <title>The genome of Naegleria gruberi illuminates early eukaryotic versatility.</title>
        <authorList>
            <person name="Fritz-Laylin L.K."/>
            <person name="Prochnik S.E."/>
            <person name="Ginger M.L."/>
            <person name="Dacks J.B."/>
            <person name="Carpenter M.L."/>
            <person name="Field M.C."/>
            <person name="Kuo A."/>
            <person name="Paredez A."/>
            <person name="Chapman J."/>
            <person name="Pham J."/>
            <person name="Shu S."/>
            <person name="Neupane R."/>
            <person name="Cipriano M."/>
            <person name="Mancuso J."/>
            <person name="Tu H."/>
            <person name="Salamov A."/>
            <person name="Lindquist E."/>
            <person name="Shapiro H."/>
            <person name="Lucas S."/>
            <person name="Grigoriev I.V."/>
            <person name="Cande W.Z."/>
            <person name="Fulton C."/>
            <person name="Rokhsar D.S."/>
            <person name="Dawson S.C."/>
        </authorList>
    </citation>
    <scope>NUCLEOTIDE SEQUENCE [LARGE SCALE GENOMIC DNA]</scope>
    <source>
        <strain evidence="3 4">NEG-M</strain>
    </source>
</reference>
<dbReference type="RefSeq" id="XP_002679226.1">
    <property type="nucleotide sequence ID" value="XM_002679180.1"/>
</dbReference>
<evidence type="ECO:0000256" key="1">
    <source>
        <dbReference type="SAM" id="MobiDB-lite"/>
    </source>
</evidence>
<dbReference type="EMBL" id="GG738858">
    <property type="protein sequence ID" value="EFC46482.1"/>
    <property type="molecule type" value="Genomic_DNA"/>
</dbReference>
<feature type="compositionally biased region" description="Low complexity" evidence="1">
    <location>
        <begin position="118"/>
        <end position="128"/>
    </location>
</feature>
<organism evidence="4">
    <name type="scientific">Naegleria gruberi</name>
    <name type="common">Amoeba</name>
    <dbReference type="NCBI Taxonomy" id="5762"/>
    <lineage>
        <taxon>Eukaryota</taxon>
        <taxon>Discoba</taxon>
        <taxon>Heterolobosea</taxon>
        <taxon>Tetramitia</taxon>
        <taxon>Eutetramitia</taxon>
        <taxon>Vahlkampfiidae</taxon>
        <taxon>Naegleria</taxon>
    </lineage>
</organism>
<dbReference type="GeneID" id="8848695"/>
<dbReference type="Proteomes" id="UP000006671">
    <property type="component" value="Unassembled WGS sequence"/>
</dbReference>
<feature type="compositionally biased region" description="Acidic residues" evidence="1">
    <location>
        <begin position="129"/>
        <end position="154"/>
    </location>
</feature>
<dbReference type="InterPro" id="IPR025718">
    <property type="entry name" value="SAP30_Sin3-bd"/>
</dbReference>
<evidence type="ECO:0000313" key="4">
    <source>
        <dbReference type="Proteomes" id="UP000006671"/>
    </source>
</evidence>